<gene>
    <name evidence="10" type="ORF">B0T24DRAFT_3457</name>
</gene>
<organism evidence="10 11">
    <name type="scientific">Lasiosphaeria ovina</name>
    <dbReference type="NCBI Taxonomy" id="92902"/>
    <lineage>
        <taxon>Eukaryota</taxon>
        <taxon>Fungi</taxon>
        <taxon>Dikarya</taxon>
        <taxon>Ascomycota</taxon>
        <taxon>Pezizomycotina</taxon>
        <taxon>Sordariomycetes</taxon>
        <taxon>Sordariomycetidae</taxon>
        <taxon>Sordariales</taxon>
        <taxon>Lasiosphaeriaceae</taxon>
        <taxon>Lasiosphaeria</taxon>
    </lineage>
</organism>
<evidence type="ECO:0000256" key="4">
    <source>
        <dbReference type="ARBA" id="ARBA00022729"/>
    </source>
</evidence>
<comment type="subcellular location">
    <subcellularLocation>
        <location evidence="1">Cell membrane</location>
        <topology evidence="1">Lipid-anchor</topology>
        <topology evidence="1">GPI-anchor</topology>
    </subcellularLocation>
</comment>
<keyword evidence="11" id="KW-1185">Reference proteome</keyword>
<dbReference type="InterPro" id="IPR046530">
    <property type="entry name" value="BIM1-like_dom"/>
</dbReference>
<dbReference type="Pfam" id="PF20238">
    <property type="entry name" value="BIM1-like_dom"/>
    <property type="match status" value="1"/>
</dbReference>
<evidence type="ECO:0000256" key="7">
    <source>
        <dbReference type="ARBA" id="ARBA00023288"/>
    </source>
</evidence>
<evidence type="ECO:0000256" key="2">
    <source>
        <dbReference type="ARBA" id="ARBA00022475"/>
    </source>
</evidence>
<keyword evidence="4 8" id="KW-0732">Signal</keyword>
<keyword evidence="2" id="KW-1003">Cell membrane</keyword>
<evidence type="ECO:0000256" key="6">
    <source>
        <dbReference type="ARBA" id="ARBA00023180"/>
    </source>
</evidence>
<dbReference type="PANTHER" id="PTHR34992">
    <property type="entry name" value="HYPHAL ANASTAMOSIS-7 PROTEIN"/>
    <property type="match status" value="1"/>
</dbReference>
<evidence type="ECO:0000313" key="10">
    <source>
        <dbReference type="EMBL" id="KAK3382198.1"/>
    </source>
</evidence>
<reference evidence="10" key="1">
    <citation type="journal article" date="2023" name="Mol. Phylogenet. Evol.">
        <title>Genome-scale phylogeny and comparative genomics of the fungal order Sordariales.</title>
        <authorList>
            <person name="Hensen N."/>
            <person name="Bonometti L."/>
            <person name="Westerberg I."/>
            <person name="Brannstrom I.O."/>
            <person name="Guillou S."/>
            <person name="Cros-Aarteil S."/>
            <person name="Calhoun S."/>
            <person name="Haridas S."/>
            <person name="Kuo A."/>
            <person name="Mondo S."/>
            <person name="Pangilinan J."/>
            <person name="Riley R."/>
            <person name="LaButti K."/>
            <person name="Andreopoulos B."/>
            <person name="Lipzen A."/>
            <person name="Chen C."/>
            <person name="Yan M."/>
            <person name="Daum C."/>
            <person name="Ng V."/>
            <person name="Clum A."/>
            <person name="Steindorff A."/>
            <person name="Ohm R.A."/>
            <person name="Martin F."/>
            <person name="Silar P."/>
            <person name="Natvig D.O."/>
            <person name="Lalanne C."/>
            <person name="Gautier V."/>
            <person name="Ament-Velasquez S.L."/>
            <person name="Kruys A."/>
            <person name="Hutchinson M.I."/>
            <person name="Powell A.J."/>
            <person name="Barry K."/>
            <person name="Miller A.N."/>
            <person name="Grigoriev I.V."/>
            <person name="Debuchy R."/>
            <person name="Gladieux P."/>
            <person name="Hiltunen Thoren M."/>
            <person name="Johannesson H."/>
        </authorList>
    </citation>
    <scope>NUCLEOTIDE SEQUENCE</scope>
    <source>
        <strain evidence="10">CBS 958.72</strain>
    </source>
</reference>
<keyword evidence="3" id="KW-0336">GPI-anchor</keyword>
<dbReference type="GO" id="GO:0098552">
    <property type="term" value="C:side of membrane"/>
    <property type="evidence" value="ECO:0007669"/>
    <property type="project" value="UniProtKB-KW"/>
</dbReference>
<dbReference type="Proteomes" id="UP001287356">
    <property type="component" value="Unassembled WGS sequence"/>
</dbReference>
<evidence type="ECO:0000256" key="1">
    <source>
        <dbReference type="ARBA" id="ARBA00004609"/>
    </source>
</evidence>
<dbReference type="AlphaFoldDB" id="A0AAE0NIL5"/>
<keyword evidence="7" id="KW-0449">Lipoprotein</keyword>
<evidence type="ECO:0000313" key="11">
    <source>
        <dbReference type="Proteomes" id="UP001287356"/>
    </source>
</evidence>
<evidence type="ECO:0000256" key="3">
    <source>
        <dbReference type="ARBA" id="ARBA00022622"/>
    </source>
</evidence>
<comment type="caution">
    <text evidence="10">The sequence shown here is derived from an EMBL/GenBank/DDBJ whole genome shotgun (WGS) entry which is preliminary data.</text>
</comment>
<evidence type="ECO:0000256" key="8">
    <source>
        <dbReference type="SAM" id="SignalP"/>
    </source>
</evidence>
<name>A0AAE0NIL5_9PEZI</name>
<evidence type="ECO:0000259" key="9">
    <source>
        <dbReference type="Pfam" id="PF20238"/>
    </source>
</evidence>
<reference evidence="10" key="2">
    <citation type="submission" date="2023-06" db="EMBL/GenBank/DDBJ databases">
        <authorList>
            <consortium name="Lawrence Berkeley National Laboratory"/>
            <person name="Haridas S."/>
            <person name="Hensen N."/>
            <person name="Bonometti L."/>
            <person name="Westerberg I."/>
            <person name="Brannstrom I.O."/>
            <person name="Guillou S."/>
            <person name="Cros-Aarteil S."/>
            <person name="Calhoun S."/>
            <person name="Kuo A."/>
            <person name="Mondo S."/>
            <person name="Pangilinan J."/>
            <person name="Riley R."/>
            <person name="Labutti K."/>
            <person name="Andreopoulos B."/>
            <person name="Lipzen A."/>
            <person name="Chen C."/>
            <person name="Yanf M."/>
            <person name="Daum C."/>
            <person name="Ng V."/>
            <person name="Clum A."/>
            <person name="Steindorff A."/>
            <person name="Ohm R."/>
            <person name="Martin F."/>
            <person name="Silar P."/>
            <person name="Natvig D."/>
            <person name="Lalanne C."/>
            <person name="Gautier V."/>
            <person name="Ament-Velasquez S.L."/>
            <person name="Kruys A."/>
            <person name="Hutchinson M.I."/>
            <person name="Powell A.J."/>
            <person name="Barry K."/>
            <person name="Miller A.N."/>
            <person name="Grigoriev I.V."/>
            <person name="Debuchy R."/>
            <person name="Gladieux P."/>
            <person name="Thoren M.H."/>
            <person name="Johannesson H."/>
        </authorList>
    </citation>
    <scope>NUCLEOTIDE SEQUENCE</scope>
    <source>
        <strain evidence="10">CBS 958.72</strain>
    </source>
</reference>
<dbReference type="GO" id="GO:0005886">
    <property type="term" value="C:plasma membrane"/>
    <property type="evidence" value="ECO:0007669"/>
    <property type="project" value="UniProtKB-SubCell"/>
</dbReference>
<dbReference type="CDD" id="cd21176">
    <property type="entry name" value="LPMO_auxiliary-like"/>
    <property type="match status" value="1"/>
</dbReference>
<feature type="signal peptide" evidence="8">
    <location>
        <begin position="1"/>
        <end position="19"/>
    </location>
</feature>
<dbReference type="InterPro" id="IPR046936">
    <property type="entry name" value="BIM1-like"/>
</dbReference>
<feature type="domain" description="Copper acquisition factor BIM1-like" evidence="9">
    <location>
        <begin position="18"/>
        <end position="163"/>
    </location>
</feature>
<keyword evidence="6" id="KW-0325">Glycoprotein</keyword>
<proteinExistence type="predicted"/>
<dbReference type="PANTHER" id="PTHR34992:SF2">
    <property type="entry name" value="COPPER ACQUISITION FACTOR BIM1-LIKE DOMAIN-CONTAINING PROTEIN"/>
    <property type="match status" value="1"/>
</dbReference>
<protein>
    <recommendedName>
        <fullName evidence="9">Copper acquisition factor BIM1-like domain-containing protein</fullName>
    </recommendedName>
</protein>
<feature type="chain" id="PRO_5041926225" description="Copper acquisition factor BIM1-like domain-containing protein" evidence="8">
    <location>
        <begin position="20"/>
        <end position="208"/>
    </location>
</feature>
<sequence>MVLAAFVLLAAAGAQLASAHFGVEYPTWRANTLSSSTNYSQWTQPCAGAPVLPDANRTDWPLKGGSLKLDLHHPWTYIFVNLGLGVNVTNFNYTLSEPFWNSTGNGTLCVKNLPLPADVPATDGTKATIQVVTLGESGNALYNCADVTLRANATALSDSECVTDPGVSYVPVQQASTAKSAGTMASVDMVSLSAVAGLAIVFVFGMSL</sequence>
<keyword evidence="5" id="KW-0472">Membrane</keyword>
<evidence type="ECO:0000256" key="5">
    <source>
        <dbReference type="ARBA" id="ARBA00023136"/>
    </source>
</evidence>
<accession>A0AAE0NIL5</accession>
<dbReference type="EMBL" id="JAULSN010000001">
    <property type="protein sequence ID" value="KAK3382198.1"/>
    <property type="molecule type" value="Genomic_DNA"/>
</dbReference>